<reference evidence="4 5" key="1">
    <citation type="submission" date="2017-03" db="EMBL/GenBank/DDBJ databases">
        <title>Foreign affairs: Plasmid Transfer between Roseobacters and Rhizobia.</title>
        <authorList>
            <person name="Bartling P."/>
            <person name="Bunk B."/>
            <person name="Overmann J."/>
            <person name="Brinkmann H."/>
            <person name="Petersen J."/>
        </authorList>
    </citation>
    <scope>NUCLEOTIDE SEQUENCE [LARGE SCALE GENOMIC DNA]</scope>
    <source>
        <strain evidence="4 5">MACL11</strain>
    </source>
</reference>
<dbReference type="AlphaFoldDB" id="A0A1U9YVQ0"/>
<dbReference type="GO" id="GO:0005886">
    <property type="term" value="C:plasma membrane"/>
    <property type="evidence" value="ECO:0007669"/>
    <property type="project" value="UniProtKB-SubCell"/>
</dbReference>
<keyword evidence="1" id="KW-1003">Cell membrane</keyword>
<accession>A0A1U9YVQ0</accession>
<dbReference type="OrthoDB" id="9759894at2"/>
<feature type="transmembrane region" description="Helical" evidence="2">
    <location>
        <begin position="20"/>
        <end position="40"/>
    </location>
</feature>
<dbReference type="InterPro" id="IPR011853">
    <property type="entry name" value="TRAP_DctM-Dct_fused"/>
</dbReference>
<dbReference type="STRING" id="1122214.Mame_00128"/>
<dbReference type="InterPro" id="IPR010656">
    <property type="entry name" value="DctM"/>
</dbReference>
<evidence type="ECO:0000313" key="5">
    <source>
        <dbReference type="Proteomes" id="UP000191135"/>
    </source>
</evidence>
<dbReference type="eggNOG" id="COG4666">
    <property type="taxonomic scope" value="Bacteria"/>
</dbReference>
<feature type="transmembrane region" description="Helical" evidence="2">
    <location>
        <begin position="81"/>
        <end position="99"/>
    </location>
</feature>
<dbReference type="GO" id="GO:0022857">
    <property type="term" value="F:transmembrane transporter activity"/>
    <property type="evidence" value="ECO:0007669"/>
    <property type="project" value="UniProtKB-UniRule"/>
</dbReference>
<protein>
    <submittedName>
        <fullName evidence="4">Neu5Ac permease</fullName>
    </submittedName>
</protein>
<keyword evidence="2" id="KW-1133">Transmembrane helix</keyword>
<dbReference type="EMBL" id="CP020330">
    <property type="protein sequence ID" value="AQZ49511.1"/>
    <property type="molecule type" value="Genomic_DNA"/>
</dbReference>
<dbReference type="Pfam" id="PF06808">
    <property type="entry name" value="DctM"/>
    <property type="match status" value="1"/>
</dbReference>
<feature type="transmembrane region" description="Helical" evidence="2">
    <location>
        <begin position="300"/>
        <end position="318"/>
    </location>
</feature>
<keyword evidence="1" id="KW-0813">Transport</keyword>
<feature type="transmembrane region" description="Helical" evidence="2">
    <location>
        <begin position="407"/>
        <end position="434"/>
    </location>
</feature>
<gene>
    <name evidence="4" type="primary">siaT_2</name>
    <name evidence="4" type="ORF">Mame_00128</name>
</gene>
<name>A0A1U9YVQ0_9HYPH</name>
<keyword evidence="5" id="KW-1185">Reference proteome</keyword>
<feature type="transmembrane region" description="Helical" evidence="2">
    <location>
        <begin position="493"/>
        <end position="512"/>
    </location>
</feature>
<feature type="transmembrane region" description="Helical" evidence="2">
    <location>
        <begin position="345"/>
        <end position="362"/>
    </location>
</feature>
<dbReference type="NCBIfam" id="TIGR02123">
    <property type="entry name" value="TRAP_fused"/>
    <property type="match status" value="1"/>
</dbReference>
<evidence type="ECO:0000259" key="3">
    <source>
        <dbReference type="Pfam" id="PF06808"/>
    </source>
</evidence>
<keyword evidence="2" id="KW-0812">Transmembrane</keyword>
<dbReference type="PANTHER" id="PTHR43849:SF2">
    <property type="entry name" value="BLL3936 PROTEIN"/>
    <property type="match status" value="1"/>
</dbReference>
<evidence type="ECO:0000256" key="2">
    <source>
        <dbReference type="SAM" id="Phobius"/>
    </source>
</evidence>
<proteinExistence type="predicted"/>
<sequence length="643" mass="67671">MTTRHDTSSEPVSSAPTTNVGAKAAGFLLVAISLAWILNLPMLVKVPLYNEQPLACAVGLSLAVTAFLLSDRARGALRLAAYLAGCVLLAIMLTIAWRYPQLTILAVMRPLWLTLSAYAVIAGLGFLVWRYVGLPVVLIVALFSLLALFGGPFGIPETPVGRWAIYMLTDPNALLGTPVRVAVEIVIPFVLFGELLRHSGGSDFLTRISFAIFGRYRGGSAKAAVGTSALFGTITGNAVSNVVSTGIMTIPLMKRAGLSASTASAVEAAASTGGQLLPPVMGAAAFVMADYIQVPYHDVIIAAALPAALYFGAIFLQVDRLAARKDVREIDKGERMTFRHAFREGGHFALPFLVMFLVLFNLQTRPQMAAIAAIIVLVLVSVVRPYRGVRLTPRILLRVVVDTGMSVAPLLLITAAAGLIIGLISLTGLGFSIAGQAIALSGGHKIVLLILVALIAILFGMGMPTVAVYVVLATILAPALQDTGLEPMQAHLFILYFGMMSMLTPPVALASITAARIGGANMWRTSFEALKLAWVAYLVPFLFAFSPELLLGGTWHGATLAAITAFGGIAAVSMGAAGYARSELSPPMRAVYIIAGLCLMLPPALGHAVAIVNIIAAVLLIALLATSPARGTASRQQDRSIRP</sequence>
<feature type="transmembrane region" description="Helical" evidence="2">
    <location>
        <begin position="111"/>
        <end position="129"/>
    </location>
</feature>
<feature type="transmembrane region" description="Helical" evidence="2">
    <location>
        <begin position="368"/>
        <end position="386"/>
    </location>
</feature>
<keyword evidence="2" id="KW-0472">Membrane</keyword>
<feature type="transmembrane region" description="Helical" evidence="2">
    <location>
        <begin position="446"/>
        <end position="472"/>
    </location>
</feature>
<feature type="transmembrane region" description="Helical" evidence="2">
    <location>
        <begin position="175"/>
        <end position="196"/>
    </location>
</feature>
<feature type="transmembrane region" description="Helical" evidence="2">
    <location>
        <begin position="558"/>
        <end position="580"/>
    </location>
</feature>
<comment type="subcellular location">
    <subcellularLocation>
        <location evidence="1">Cell inner membrane</location>
        <topology evidence="1">Multi-pass membrane protein</topology>
    </subcellularLocation>
</comment>
<feature type="transmembrane region" description="Helical" evidence="2">
    <location>
        <begin position="52"/>
        <end position="69"/>
    </location>
</feature>
<dbReference type="Proteomes" id="UP000191135">
    <property type="component" value="Chromosome"/>
</dbReference>
<evidence type="ECO:0000256" key="1">
    <source>
        <dbReference type="RuleBase" id="RU369079"/>
    </source>
</evidence>
<evidence type="ECO:0000313" key="4">
    <source>
        <dbReference type="EMBL" id="AQZ49511.1"/>
    </source>
</evidence>
<keyword evidence="1" id="KW-0997">Cell inner membrane</keyword>
<feature type="transmembrane region" description="Helical" evidence="2">
    <location>
        <begin position="532"/>
        <end position="551"/>
    </location>
</feature>
<dbReference type="PANTHER" id="PTHR43849">
    <property type="entry name" value="BLL3936 PROTEIN"/>
    <property type="match status" value="1"/>
</dbReference>
<feature type="domain" description="TRAP C4-dicarboxylate transport system permease DctM subunit" evidence="3">
    <location>
        <begin position="126"/>
        <end position="551"/>
    </location>
</feature>
<dbReference type="RefSeq" id="WP_018063441.1">
    <property type="nucleotide sequence ID" value="NZ_AQWH01000003.1"/>
</dbReference>
<dbReference type="KEGG" id="mmed:Mame_00128"/>
<comment type="function">
    <text evidence="1">Part of the tripartite ATP-independent periplasmic (TRAP) transport system.</text>
</comment>
<feature type="transmembrane region" description="Helical" evidence="2">
    <location>
        <begin position="136"/>
        <end position="155"/>
    </location>
</feature>
<organism evidence="4 5">
    <name type="scientific">Martelella mediterranea DSM 17316</name>
    <dbReference type="NCBI Taxonomy" id="1122214"/>
    <lineage>
        <taxon>Bacteria</taxon>
        <taxon>Pseudomonadati</taxon>
        <taxon>Pseudomonadota</taxon>
        <taxon>Alphaproteobacteria</taxon>
        <taxon>Hyphomicrobiales</taxon>
        <taxon>Aurantimonadaceae</taxon>
        <taxon>Martelella</taxon>
    </lineage>
</organism>
<feature type="transmembrane region" description="Helical" evidence="2">
    <location>
        <begin position="592"/>
        <end position="625"/>
    </location>
</feature>